<evidence type="ECO:0000256" key="7">
    <source>
        <dbReference type="ARBA" id="ARBA00047989"/>
    </source>
</evidence>
<dbReference type="Pfam" id="PF02578">
    <property type="entry name" value="Cu-oxidase_4"/>
    <property type="match status" value="1"/>
</dbReference>
<comment type="catalytic activity">
    <reaction evidence="8">
        <text>adenosine + phosphate = alpha-D-ribose 1-phosphate + adenine</text>
        <dbReference type="Rhea" id="RHEA:27642"/>
        <dbReference type="ChEBI" id="CHEBI:16335"/>
        <dbReference type="ChEBI" id="CHEBI:16708"/>
        <dbReference type="ChEBI" id="CHEBI:43474"/>
        <dbReference type="ChEBI" id="CHEBI:57720"/>
        <dbReference type="EC" id="2.4.2.1"/>
    </reaction>
    <physiologicalReaction direction="left-to-right" evidence="8">
        <dbReference type="Rhea" id="RHEA:27643"/>
    </physiologicalReaction>
</comment>
<comment type="caution">
    <text evidence="11">The sequence shown here is derived from an EMBL/GenBank/DDBJ whole genome shotgun (WGS) entry which is preliminary data.</text>
</comment>
<reference evidence="11 12" key="1">
    <citation type="submission" date="2019-04" db="EMBL/GenBank/DDBJ databases">
        <authorList>
            <person name="Li J."/>
        </authorList>
    </citation>
    <scope>NUCLEOTIDE SEQUENCE [LARGE SCALE GENOMIC DNA]</scope>
    <source>
        <strain evidence="11 12">CCTCC AB2016182</strain>
    </source>
</reference>
<evidence type="ECO:0000256" key="10">
    <source>
        <dbReference type="RuleBase" id="RU361274"/>
    </source>
</evidence>
<evidence type="ECO:0000256" key="1">
    <source>
        <dbReference type="ARBA" id="ARBA00000553"/>
    </source>
</evidence>
<keyword evidence="5" id="KW-0378">Hydrolase</keyword>
<dbReference type="PANTHER" id="PTHR30616">
    <property type="entry name" value="UNCHARACTERIZED PROTEIN YFIH"/>
    <property type="match status" value="1"/>
</dbReference>
<organism evidence="11 12">
    <name type="scientific">Paracoccus hibiscisoli</name>
    <dbReference type="NCBI Taxonomy" id="2023261"/>
    <lineage>
        <taxon>Bacteria</taxon>
        <taxon>Pseudomonadati</taxon>
        <taxon>Pseudomonadota</taxon>
        <taxon>Alphaproteobacteria</taxon>
        <taxon>Rhodobacterales</taxon>
        <taxon>Paracoccaceae</taxon>
        <taxon>Paracoccus</taxon>
    </lineage>
</organism>
<keyword evidence="4" id="KW-0479">Metal-binding</keyword>
<dbReference type="Gene3D" id="3.60.140.10">
    <property type="entry name" value="CNF1/YfiH-like putative cysteine hydrolases"/>
    <property type="match status" value="1"/>
</dbReference>
<protein>
    <recommendedName>
        <fullName evidence="10">Purine nucleoside phosphorylase</fullName>
    </recommendedName>
</protein>
<evidence type="ECO:0000256" key="3">
    <source>
        <dbReference type="ARBA" id="ARBA00022679"/>
    </source>
</evidence>
<keyword evidence="3" id="KW-0808">Transferase</keyword>
<name>A0A4U0QY70_9RHOB</name>
<proteinExistence type="inferred from homology"/>
<dbReference type="AlphaFoldDB" id="A0A4U0QY70"/>
<dbReference type="Proteomes" id="UP000306223">
    <property type="component" value="Unassembled WGS sequence"/>
</dbReference>
<comment type="similarity">
    <text evidence="2 10">Belongs to the purine nucleoside phosphorylase YfiH/LACC1 family.</text>
</comment>
<gene>
    <name evidence="11" type="primary">pgeF</name>
    <name evidence="11" type="ORF">FA740_02695</name>
</gene>
<dbReference type="SUPFAM" id="SSF64438">
    <property type="entry name" value="CNF1/YfiH-like putative cysteine hydrolases"/>
    <property type="match status" value="1"/>
</dbReference>
<accession>A0A4U0QY70</accession>
<dbReference type="GO" id="GO:0005507">
    <property type="term" value="F:copper ion binding"/>
    <property type="evidence" value="ECO:0007669"/>
    <property type="project" value="TreeGrafter"/>
</dbReference>
<keyword evidence="6" id="KW-0862">Zinc</keyword>
<comment type="catalytic activity">
    <reaction evidence="1">
        <text>inosine + phosphate = alpha-D-ribose 1-phosphate + hypoxanthine</text>
        <dbReference type="Rhea" id="RHEA:27646"/>
        <dbReference type="ChEBI" id="CHEBI:17368"/>
        <dbReference type="ChEBI" id="CHEBI:17596"/>
        <dbReference type="ChEBI" id="CHEBI:43474"/>
        <dbReference type="ChEBI" id="CHEBI:57720"/>
        <dbReference type="EC" id="2.4.2.1"/>
    </reaction>
    <physiologicalReaction direction="left-to-right" evidence="1">
        <dbReference type="Rhea" id="RHEA:27647"/>
    </physiologicalReaction>
</comment>
<dbReference type="GO" id="GO:0016787">
    <property type="term" value="F:hydrolase activity"/>
    <property type="evidence" value="ECO:0007669"/>
    <property type="project" value="UniProtKB-KW"/>
</dbReference>
<sequence>MQTTLEILNHPLLSDVRHGFFTRKGGASSGLFAGLNCGRRSSDQSEMVLVNRARVAGAMGVTAGLLATVKQVHSADVVTLRAGDDIEKVKEIKADGIVTARRDVAVAVLTADCQPVLLADPEAGVVGACHAGWRGALAGVIEATVAAMRDLGAGQIRAVIGPSISQRAYEVSPEFMDEFLSDDVDNERFFAGGPAGRPMFDLPGYGLMRLRDAGVEAEWSRHCTYSDPARFFSYRRATHEGQPDYGRLISAIAL</sequence>
<evidence type="ECO:0000256" key="6">
    <source>
        <dbReference type="ARBA" id="ARBA00022833"/>
    </source>
</evidence>
<evidence type="ECO:0000256" key="4">
    <source>
        <dbReference type="ARBA" id="ARBA00022723"/>
    </source>
</evidence>
<evidence type="ECO:0000256" key="2">
    <source>
        <dbReference type="ARBA" id="ARBA00007353"/>
    </source>
</evidence>
<dbReference type="InterPro" id="IPR003730">
    <property type="entry name" value="Cu_polyphenol_OxRdtase"/>
</dbReference>
<dbReference type="PANTHER" id="PTHR30616:SF2">
    <property type="entry name" value="PURINE NUCLEOSIDE PHOSPHORYLASE LACC1"/>
    <property type="match status" value="1"/>
</dbReference>
<evidence type="ECO:0000313" key="12">
    <source>
        <dbReference type="Proteomes" id="UP000306223"/>
    </source>
</evidence>
<comment type="catalytic activity">
    <reaction evidence="9">
        <text>S-methyl-5'-thioadenosine + phosphate = 5-(methylsulfanyl)-alpha-D-ribose 1-phosphate + adenine</text>
        <dbReference type="Rhea" id="RHEA:11852"/>
        <dbReference type="ChEBI" id="CHEBI:16708"/>
        <dbReference type="ChEBI" id="CHEBI:17509"/>
        <dbReference type="ChEBI" id="CHEBI:43474"/>
        <dbReference type="ChEBI" id="CHEBI:58533"/>
        <dbReference type="EC" id="2.4.2.28"/>
    </reaction>
    <physiologicalReaction direction="left-to-right" evidence="9">
        <dbReference type="Rhea" id="RHEA:11853"/>
    </physiologicalReaction>
</comment>
<keyword evidence="12" id="KW-1185">Reference proteome</keyword>
<dbReference type="NCBIfam" id="TIGR00726">
    <property type="entry name" value="peptidoglycan editing factor PgeF"/>
    <property type="match status" value="1"/>
</dbReference>
<evidence type="ECO:0000256" key="5">
    <source>
        <dbReference type="ARBA" id="ARBA00022801"/>
    </source>
</evidence>
<evidence type="ECO:0000313" key="11">
    <source>
        <dbReference type="EMBL" id="TJZ87177.1"/>
    </source>
</evidence>
<dbReference type="InterPro" id="IPR038371">
    <property type="entry name" value="Cu_polyphenol_OxRdtase_sf"/>
</dbReference>
<evidence type="ECO:0000256" key="9">
    <source>
        <dbReference type="ARBA" id="ARBA00049893"/>
    </source>
</evidence>
<dbReference type="GO" id="GO:0017061">
    <property type="term" value="F:S-methyl-5-thioadenosine phosphorylase activity"/>
    <property type="evidence" value="ECO:0007669"/>
    <property type="project" value="UniProtKB-EC"/>
</dbReference>
<comment type="catalytic activity">
    <reaction evidence="7">
        <text>adenosine + H2O + H(+) = inosine + NH4(+)</text>
        <dbReference type="Rhea" id="RHEA:24408"/>
        <dbReference type="ChEBI" id="CHEBI:15377"/>
        <dbReference type="ChEBI" id="CHEBI:15378"/>
        <dbReference type="ChEBI" id="CHEBI:16335"/>
        <dbReference type="ChEBI" id="CHEBI:17596"/>
        <dbReference type="ChEBI" id="CHEBI:28938"/>
        <dbReference type="EC" id="3.5.4.4"/>
    </reaction>
    <physiologicalReaction direction="left-to-right" evidence="7">
        <dbReference type="Rhea" id="RHEA:24409"/>
    </physiologicalReaction>
</comment>
<dbReference type="CDD" id="cd16833">
    <property type="entry name" value="YfiH"/>
    <property type="match status" value="1"/>
</dbReference>
<dbReference type="RefSeq" id="WP_136855235.1">
    <property type="nucleotide sequence ID" value="NZ_SUNH01000004.1"/>
</dbReference>
<evidence type="ECO:0000256" key="8">
    <source>
        <dbReference type="ARBA" id="ARBA00048968"/>
    </source>
</evidence>
<dbReference type="OrthoDB" id="4279at2"/>
<dbReference type="EMBL" id="SUNH01000004">
    <property type="protein sequence ID" value="TJZ87177.1"/>
    <property type="molecule type" value="Genomic_DNA"/>
</dbReference>
<dbReference type="InterPro" id="IPR011324">
    <property type="entry name" value="Cytotoxic_necrot_fac-like_cat"/>
</dbReference>